<sequence length="65" mass="7530">MVFFEKVFNWLLVIGLLLMVGRLLTLMFMFLDIPFTTFFKDYSLASIILLIIGLIGSQAIKEKKK</sequence>
<keyword evidence="1" id="KW-1133">Transmembrane helix</keyword>
<dbReference type="Proteomes" id="UP000588491">
    <property type="component" value="Unassembled WGS sequence"/>
</dbReference>
<accession>A0A7Y0KCW1</accession>
<feature type="transmembrane region" description="Helical" evidence="1">
    <location>
        <begin position="42"/>
        <end position="60"/>
    </location>
</feature>
<organism evidence="2 3">
    <name type="scientific">Niallia alba</name>
    <dbReference type="NCBI Taxonomy" id="2729105"/>
    <lineage>
        <taxon>Bacteria</taxon>
        <taxon>Bacillati</taxon>
        <taxon>Bacillota</taxon>
        <taxon>Bacilli</taxon>
        <taxon>Bacillales</taxon>
        <taxon>Bacillaceae</taxon>
        <taxon>Niallia</taxon>
    </lineage>
</organism>
<keyword evidence="1" id="KW-0472">Membrane</keyword>
<dbReference type="EMBL" id="JABBPK010000001">
    <property type="protein sequence ID" value="NMO79798.1"/>
    <property type="molecule type" value="Genomic_DNA"/>
</dbReference>
<dbReference type="RefSeq" id="WP_016202577.1">
    <property type="nucleotide sequence ID" value="NZ_JABBPK010000001.1"/>
</dbReference>
<comment type="caution">
    <text evidence="2">The sequence shown here is derived from an EMBL/GenBank/DDBJ whole genome shotgun (WGS) entry which is preliminary data.</text>
</comment>
<evidence type="ECO:0000313" key="3">
    <source>
        <dbReference type="Proteomes" id="UP000588491"/>
    </source>
</evidence>
<feature type="transmembrane region" description="Helical" evidence="1">
    <location>
        <begin position="7"/>
        <end position="30"/>
    </location>
</feature>
<protein>
    <submittedName>
        <fullName evidence="2">Uncharacterized protein</fullName>
    </submittedName>
</protein>
<keyword evidence="1" id="KW-0812">Transmembrane</keyword>
<proteinExistence type="predicted"/>
<evidence type="ECO:0000256" key="1">
    <source>
        <dbReference type="SAM" id="Phobius"/>
    </source>
</evidence>
<gene>
    <name evidence="2" type="ORF">HHU08_23000</name>
</gene>
<name>A0A7Y0KCW1_9BACI</name>
<keyword evidence="3" id="KW-1185">Reference proteome</keyword>
<dbReference type="AlphaFoldDB" id="A0A7Y0KCW1"/>
<reference evidence="2 3" key="1">
    <citation type="submission" date="2020-04" db="EMBL/GenBank/DDBJ databases">
        <title>Bacillus sp. UniB3 isolated from commercial digestive syrup.</title>
        <authorList>
            <person name="Thorat V."/>
            <person name="Kirdat K."/>
            <person name="Tiwarekar B."/>
            <person name="Yadav A."/>
        </authorList>
    </citation>
    <scope>NUCLEOTIDE SEQUENCE [LARGE SCALE GENOMIC DNA]</scope>
    <source>
        <strain evidence="2 3">UniB3</strain>
    </source>
</reference>
<evidence type="ECO:0000313" key="2">
    <source>
        <dbReference type="EMBL" id="NMO79798.1"/>
    </source>
</evidence>